<dbReference type="OrthoDB" id="10465387at2759"/>
<evidence type="ECO:0000313" key="3">
    <source>
        <dbReference type="EMBL" id="KAF2488558.1"/>
    </source>
</evidence>
<feature type="region of interest" description="Disordered" evidence="2">
    <location>
        <begin position="105"/>
        <end position="158"/>
    </location>
</feature>
<sequence>MPKDLALRASARPPGKKKAKKVRDEVNKLTQTQLKMVPSASKGKSNLSKTKPVTLVMLSQAKGREGPSAKVSDFASIFTKRFQQGKSKTGMPTPLSNILKARKLTAKSPVPPSKFATNTVTDSPGLHPSTILSTSNTSPELASSGSTNERSRSATSSSVDAYIDTPKYIVPDGAFLGFVNNIVDQHHEKQAEKVEAAEKLAGLEAACAESKIRVEKLQCSEQEATAEEAEKVSGLEATRDALLDKVQDLQHERVDAKLIEDEKISAFQTTRDMLLKQIEDLKTNEAGLEVRVDELNSEIGDWKGYFDTSCRDLQDAEAKAEAKATETAARNVKTNNKHIKDKTALKNQVKELKEGVKEVEKLRVTVIDLEHELRDAQHEAAIGYDLNNKNQIMIMRKAKKEAELRKELTALKTKASQDLRKEQDRNNRLEHHLQLITRQISFDVTDVAVQHNLQAFQSHSDDANQKNGIAQRYKKERDGYFVAMKKSQRNEFILTEKAKDYRLLASRAHCRANEIEKKYTRLMVTYTDAMCEDISALFETSDDLSEDAEDQIRKQTILLDQQTDLINHLCNAVRTGEERIHDLFIDNQLKNNDIVKMEEQSRDKDAYIERIKDTKKALKAYVLKLDMEETSYEKLASARAGELALALNDRDGYKQKRDEIQAAYDGLLNVLAKATIKQGNMLHVQNPKQVIDQLRTKWARFSQLQDAENTFNAQARAVQVEKEKLERRVASLEGNVTEYTKIITILERKRDVICERALADVERYKGMLGKQVEQQDRDFQLVYDQQTERMVQQYQGVGKWTALNMKADFQQECWEGGHVQAEREDFVKERHGYVPMKWVNPTFEVASEEMIVERQRAQTVEEFKAENRRAKAEKVRGYDMLVKAKVQNLADDEGCWNGKFYGPKV</sequence>
<evidence type="ECO:0000313" key="4">
    <source>
        <dbReference type="Proteomes" id="UP000799750"/>
    </source>
</evidence>
<dbReference type="AlphaFoldDB" id="A0A6A6Q7Y3"/>
<proteinExistence type="predicted"/>
<name>A0A6A6Q7Y3_9PEZI</name>
<evidence type="ECO:0000256" key="1">
    <source>
        <dbReference type="SAM" id="Coils"/>
    </source>
</evidence>
<reference evidence="3" key="1">
    <citation type="journal article" date="2020" name="Stud. Mycol.">
        <title>101 Dothideomycetes genomes: a test case for predicting lifestyles and emergence of pathogens.</title>
        <authorList>
            <person name="Haridas S."/>
            <person name="Albert R."/>
            <person name="Binder M."/>
            <person name="Bloem J."/>
            <person name="Labutti K."/>
            <person name="Salamov A."/>
            <person name="Andreopoulos B."/>
            <person name="Baker S."/>
            <person name="Barry K."/>
            <person name="Bills G."/>
            <person name="Bluhm B."/>
            <person name="Cannon C."/>
            <person name="Castanera R."/>
            <person name="Culley D."/>
            <person name="Daum C."/>
            <person name="Ezra D."/>
            <person name="Gonzalez J."/>
            <person name="Henrissat B."/>
            <person name="Kuo A."/>
            <person name="Liang C."/>
            <person name="Lipzen A."/>
            <person name="Lutzoni F."/>
            <person name="Magnuson J."/>
            <person name="Mondo S."/>
            <person name="Nolan M."/>
            <person name="Ohm R."/>
            <person name="Pangilinan J."/>
            <person name="Park H.-J."/>
            <person name="Ramirez L."/>
            <person name="Alfaro M."/>
            <person name="Sun H."/>
            <person name="Tritt A."/>
            <person name="Yoshinaga Y."/>
            <person name="Zwiers L.-H."/>
            <person name="Turgeon B."/>
            <person name="Goodwin S."/>
            <person name="Spatafora J."/>
            <person name="Crous P."/>
            <person name="Grigoriev I."/>
        </authorList>
    </citation>
    <scope>NUCLEOTIDE SEQUENCE</scope>
    <source>
        <strain evidence="3">CBS 269.34</strain>
    </source>
</reference>
<dbReference type="Proteomes" id="UP000799750">
    <property type="component" value="Unassembled WGS sequence"/>
</dbReference>
<feature type="coiled-coil region" evidence="1">
    <location>
        <begin position="405"/>
        <end position="439"/>
    </location>
</feature>
<keyword evidence="4" id="KW-1185">Reference proteome</keyword>
<feature type="region of interest" description="Disordered" evidence="2">
    <location>
        <begin position="1"/>
        <end position="23"/>
    </location>
</feature>
<evidence type="ECO:0000256" key="2">
    <source>
        <dbReference type="SAM" id="MobiDB-lite"/>
    </source>
</evidence>
<gene>
    <name evidence="3" type="ORF">BU16DRAFT_568086</name>
</gene>
<feature type="coiled-coil region" evidence="1">
    <location>
        <begin position="335"/>
        <end position="379"/>
    </location>
</feature>
<feature type="coiled-coil region" evidence="1">
    <location>
        <begin position="708"/>
        <end position="742"/>
    </location>
</feature>
<dbReference type="EMBL" id="MU004202">
    <property type="protein sequence ID" value="KAF2488558.1"/>
    <property type="molecule type" value="Genomic_DNA"/>
</dbReference>
<protein>
    <submittedName>
        <fullName evidence="3">Uncharacterized protein</fullName>
    </submittedName>
</protein>
<accession>A0A6A6Q7Y3</accession>
<organism evidence="3 4">
    <name type="scientific">Lophium mytilinum</name>
    <dbReference type="NCBI Taxonomy" id="390894"/>
    <lineage>
        <taxon>Eukaryota</taxon>
        <taxon>Fungi</taxon>
        <taxon>Dikarya</taxon>
        <taxon>Ascomycota</taxon>
        <taxon>Pezizomycotina</taxon>
        <taxon>Dothideomycetes</taxon>
        <taxon>Pleosporomycetidae</taxon>
        <taxon>Mytilinidiales</taxon>
        <taxon>Mytilinidiaceae</taxon>
        <taxon>Lophium</taxon>
    </lineage>
</organism>
<keyword evidence="1" id="KW-0175">Coiled coil</keyword>
<feature type="compositionally biased region" description="Polar residues" evidence="2">
    <location>
        <begin position="130"/>
        <end position="158"/>
    </location>
</feature>